<dbReference type="GeneID" id="94830094"/>
<dbReference type="AlphaFoldDB" id="A0A1J4J936"/>
<comment type="caution">
    <text evidence="11">The sequence shown here is derived from an EMBL/GenBank/DDBJ whole genome shotgun (WGS) entry which is preliminary data.</text>
</comment>
<accession>A0A1J4J936</accession>
<evidence type="ECO:0000256" key="4">
    <source>
        <dbReference type="ARBA" id="ARBA00022824"/>
    </source>
</evidence>
<sequence length="533" mass="60992">MIFGLFFVFVYSNPSPKRAIFIPSKPSGPYAHFQSFNDGEWSAKYVKSKEPEYNGQWAVEKLKVTPNDEFLFTKTANAKYALSTKFKSPLKLYNSTLAIQFEAYSSFPYKCGGAYLRVYNADIDPTKINSKTPYLISFGPDFCDPVNRVHFSFFHKNKKTGNLIEHSLKTLPTLKNDKSSHLYTLVIRPDNSFEILIDAMSYIHGSLLDEFIFTPPVNPPKEIIDKNDKKPADWDENQMVFDKNAKKPDDWDENEPEFISDPKRLKPPEGWLENEPEMIPNPSATRPVGWDEEFFGKWEAPLIDNPKCKVGCGVYVPPSVKNPKFKGRWIPPRIKNPEYKGKWTPRKIPNPEYYNDVDVHRFEPVGGIGFHVTTKIGMIGINNILVSKNELTLHKFNKHTFFLKMKHQSLENNGKMLTKKLVVDQSEPVQLAQTSKPATRSETGFEKAEQKKSNEVITLLSSSWTNLSATSKIIVLLLVVLVGAVQVVALVKVCVTLFGESKEDEEEEEEEEEEVVVVRRKHHKIRETTVTEY</sequence>
<evidence type="ECO:0000256" key="7">
    <source>
        <dbReference type="ARBA" id="ARBA00023186"/>
    </source>
</evidence>
<feature type="region of interest" description="Disordered" evidence="10">
    <location>
        <begin position="245"/>
        <end position="267"/>
    </location>
</feature>
<keyword evidence="3 9" id="KW-0812">Transmembrane</keyword>
<evidence type="ECO:0000313" key="11">
    <source>
        <dbReference type="EMBL" id="OHS95694.1"/>
    </source>
</evidence>
<dbReference type="InterPro" id="IPR009033">
    <property type="entry name" value="Calreticulin/calnexin_P_dom_sf"/>
</dbReference>
<evidence type="ECO:0000256" key="10">
    <source>
        <dbReference type="SAM" id="MobiDB-lite"/>
    </source>
</evidence>
<evidence type="ECO:0000256" key="1">
    <source>
        <dbReference type="ARBA" id="ARBA00004389"/>
    </source>
</evidence>
<dbReference type="GO" id="GO:0006457">
    <property type="term" value="P:protein folding"/>
    <property type="evidence" value="ECO:0007669"/>
    <property type="project" value="InterPro"/>
</dbReference>
<evidence type="ECO:0000256" key="9">
    <source>
        <dbReference type="RuleBase" id="RU362126"/>
    </source>
</evidence>
<evidence type="ECO:0000313" key="12">
    <source>
        <dbReference type="Proteomes" id="UP000179807"/>
    </source>
</evidence>
<gene>
    <name evidence="11" type="ORF">TRFO_10326</name>
</gene>
<dbReference type="Gene3D" id="2.60.120.200">
    <property type="match status" value="1"/>
</dbReference>
<dbReference type="OrthoDB" id="1938156at2759"/>
<dbReference type="RefSeq" id="XP_068348831.1">
    <property type="nucleotide sequence ID" value="XM_068495390.1"/>
</dbReference>
<dbReference type="SUPFAM" id="SSF49899">
    <property type="entry name" value="Concanavalin A-like lectins/glucanases"/>
    <property type="match status" value="1"/>
</dbReference>
<dbReference type="Proteomes" id="UP000179807">
    <property type="component" value="Unassembled WGS sequence"/>
</dbReference>
<feature type="transmembrane region" description="Helical" evidence="9">
    <location>
        <begin position="473"/>
        <end position="495"/>
    </location>
</feature>
<keyword evidence="4 9" id="KW-0256">Endoplasmic reticulum</keyword>
<dbReference type="InterPro" id="IPR001580">
    <property type="entry name" value="Calret/calnex"/>
</dbReference>
<organism evidence="11 12">
    <name type="scientific">Tritrichomonas foetus</name>
    <dbReference type="NCBI Taxonomy" id="1144522"/>
    <lineage>
        <taxon>Eukaryota</taxon>
        <taxon>Metamonada</taxon>
        <taxon>Parabasalia</taxon>
        <taxon>Tritrichomonadida</taxon>
        <taxon>Tritrichomonadidae</taxon>
        <taxon>Tritrichomonas</taxon>
    </lineage>
</organism>
<dbReference type="VEuPathDB" id="TrichDB:TRFO_10326"/>
<evidence type="ECO:0000256" key="5">
    <source>
        <dbReference type="ARBA" id="ARBA00022989"/>
    </source>
</evidence>
<reference evidence="11" key="1">
    <citation type="submission" date="2016-10" db="EMBL/GenBank/DDBJ databases">
        <authorList>
            <person name="Benchimol M."/>
            <person name="Almeida L.G."/>
            <person name="Vasconcelos A.T."/>
            <person name="Perreira-Neves A."/>
            <person name="Rosa I.A."/>
            <person name="Tasca T."/>
            <person name="Bogo M.R."/>
            <person name="de Souza W."/>
        </authorList>
    </citation>
    <scope>NUCLEOTIDE SEQUENCE [LARGE SCALE GENOMIC DNA]</scope>
    <source>
        <strain evidence="11">K</strain>
    </source>
</reference>
<feature type="disulfide bond" evidence="8">
    <location>
        <begin position="111"/>
        <end position="143"/>
    </location>
</feature>
<dbReference type="GO" id="GO:0051082">
    <property type="term" value="F:unfolded protein binding"/>
    <property type="evidence" value="ECO:0007669"/>
    <property type="project" value="InterPro"/>
</dbReference>
<dbReference type="InterPro" id="IPR013320">
    <property type="entry name" value="ConA-like_dom_sf"/>
</dbReference>
<keyword evidence="7 9" id="KW-0143">Chaperone</keyword>
<dbReference type="Gene3D" id="2.10.250.10">
    <property type="entry name" value="Calreticulin/calnexin, P domain"/>
    <property type="match status" value="1"/>
</dbReference>
<evidence type="ECO:0000256" key="3">
    <source>
        <dbReference type="ARBA" id="ARBA00022692"/>
    </source>
</evidence>
<protein>
    <submittedName>
        <fullName evidence="11">Calnexin like protein</fullName>
    </submittedName>
</protein>
<comment type="similarity">
    <text evidence="2 9">Belongs to the calreticulin family.</text>
</comment>
<dbReference type="PRINTS" id="PR00626">
    <property type="entry name" value="CALRETICULIN"/>
</dbReference>
<keyword evidence="5 9" id="KW-1133">Transmembrane helix</keyword>
<dbReference type="EMBL" id="MLAK01001226">
    <property type="protein sequence ID" value="OHS95694.1"/>
    <property type="molecule type" value="Genomic_DNA"/>
</dbReference>
<dbReference type="SUPFAM" id="SSF63887">
    <property type="entry name" value="P-domain of calnexin/calreticulin"/>
    <property type="match status" value="1"/>
</dbReference>
<dbReference type="Pfam" id="PF00262">
    <property type="entry name" value="Calreticulin"/>
    <property type="match status" value="1"/>
</dbReference>
<comment type="subcellular location">
    <subcellularLocation>
        <location evidence="1">Endoplasmic reticulum membrane</location>
        <topology evidence="1">Single-pass membrane protein</topology>
    </subcellularLocation>
</comment>
<evidence type="ECO:0000256" key="6">
    <source>
        <dbReference type="ARBA" id="ARBA00023136"/>
    </source>
</evidence>
<dbReference type="GO" id="GO:0005509">
    <property type="term" value="F:calcium ion binding"/>
    <property type="evidence" value="ECO:0007669"/>
    <property type="project" value="InterPro"/>
</dbReference>
<dbReference type="PANTHER" id="PTHR11073:SF1">
    <property type="entry name" value="CALNEXIN 14D-RELATED"/>
    <property type="match status" value="1"/>
</dbReference>
<evidence type="ECO:0000256" key="2">
    <source>
        <dbReference type="ARBA" id="ARBA00010983"/>
    </source>
</evidence>
<keyword evidence="8" id="KW-1015">Disulfide bond</keyword>
<keyword evidence="6 9" id="KW-0472">Membrane</keyword>
<keyword evidence="12" id="KW-1185">Reference proteome</keyword>
<name>A0A1J4J936_9EUKA</name>
<evidence type="ECO:0000256" key="8">
    <source>
        <dbReference type="PIRSR" id="PIRSR601580-3"/>
    </source>
</evidence>
<proteinExistence type="inferred from homology"/>
<dbReference type="GO" id="GO:0005789">
    <property type="term" value="C:endoplasmic reticulum membrane"/>
    <property type="evidence" value="ECO:0007669"/>
    <property type="project" value="UniProtKB-SubCell"/>
</dbReference>
<dbReference type="FunFam" id="2.10.250.10:FF:000001">
    <property type="entry name" value="Calnexin homolog"/>
    <property type="match status" value="1"/>
</dbReference>
<dbReference type="GO" id="GO:0036503">
    <property type="term" value="P:ERAD pathway"/>
    <property type="evidence" value="ECO:0007669"/>
    <property type="project" value="TreeGrafter"/>
</dbReference>
<dbReference type="PANTHER" id="PTHR11073">
    <property type="entry name" value="CALRETICULIN AND CALNEXIN"/>
    <property type="match status" value="1"/>
</dbReference>